<gene>
    <name evidence="2" type="ORF">OHV25_36580</name>
</gene>
<sequence>MRRTTVRRTAFAVSTLSLALLVSACGSDGTAAKDEPKGKTSGSAPAAPAAKALSQAEVDNLVLAEADLKDHKVAKATEADLATAKTVTTDKAACTPLVDVMALRGAGTPGATATRKVVAVPKGPGANASAEEKAKAGLNALGATVTADTVASYNGRGAADALAALKKAGTDCAGGFALIAGGDKTSFTKVAPASYTAGDEAVAFTLTADLDGETGTAHLVAVRKGSTLATFYAQSLAGTAEQPKAVIDAQVKKLA</sequence>
<dbReference type="AlphaFoldDB" id="A0AAU2HBM2"/>
<evidence type="ECO:0000256" key="1">
    <source>
        <dbReference type="SAM" id="SignalP"/>
    </source>
</evidence>
<feature type="chain" id="PRO_5043513623" description="Lipoprotein" evidence="1">
    <location>
        <begin position="25"/>
        <end position="255"/>
    </location>
</feature>
<accession>A0AAU2HBM2</accession>
<organism evidence="2">
    <name type="scientific">Streptomyces sp. NBC_00060</name>
    <dbReference type="NCBI Taxonomy" id="2975636"/>
    <lineage>
        <taxon>Bacteria</taxon>
        <taxon>Bacillati</taxon>
        <taxon>Actinomycetota</taxon>
        <taxon>Actinomycetes</taxon>
        <taxon>Kitasatosporales</taxon>
        <taxon>Streptomycetaceae</taxon>
        <taxon>Streptomyces</taxon>
    </lineage>
</organism>
<dbReference type="PROSITE" id="PS51257">
    <property type="entry name" value="PROKAR_LIPOPROTEIN"/>
    <property type="match status" value="1"/>
</dbReference>
<reference evidence="2" key="1">
    <citation type="submission" date="2022-10" db="EMBL/GenBank/DDBJ databases">
        <title>The complete genomes of actinobacterial strains from the NBC collection.</title>
        <authorList>
            <person name="Joergensen T.S."/>
            <person name="Alvarez Arevalo M."/>
            <person name="Sterndorff E.B."/>
            <person name="Faurdal D."/>
            <person name="Vuksanovic O."/>
            <person name="Mourched A.-S."/>
            <person name="Charusanti P."/>
            <person name="Shaw S."/>
            <person name="Blin K."/>
            <person name="Weber T."/>
        </authorList>
    </citation>
    <scope>NUCLEOTIDE SEQUENCE</scope>
    <source>
        <strain evidence="2">NBC_00060</strain>
    </source>
</reference>
<feature type="signal peptide" evidence="1">
    <location>
        <begin position="1"/>
        <end position="24"/>
    </location>
</feature>
<keyword evidence="1" id="KW-0732">Signal</keyword>
<evidence type="ECO:0000313" key="2">
    <source>
        <dbReference type="EMBL" id="WTU44715.1"/>
    </source>
</evidence>
<evidence type="ECO:0008006" key="3">
    <source>
        <dbReference type="Google" id="ProtNLM"/>
    </source>
</evidence>
<protein>
    <recommendedName>
        <fullName evidence="3">Lipoprotein</fullName>
    </recommendedName>
</protein>
<proteinExistence type="predicted"/>
<dbReference type="EMBL" id="CP108253">
    <property type="protein sequence ID" value="WTU44715.1"/>
    <property type="molecule type" value="Genomic_DNA"/>
</dbReference>
<name>A0AAU2HBM2_9ACTN</name>